<dbReference type="OrthoDB" id="3056646at2759"/>
<accession>A0A6A4H0G6</accession>
<keyword evidence="4" id="KW-1185">Reference proteome</keyword>
<protein>
    <submittedName>
        <fullName evidence="3">Uncharacterized protein</fullName>
    </submittedName>
</protein>
<keyword evidence="2" id="KW-0472">Membrane</keyword>
<dbReference type="EMBL" id="ML769614">
    <property type="protein sequence ID" value="KAE9391719.1"/>
    <property type="molecule type" value="Genomic_DNA"/>
</dbReference>
<dbReference type="Proteomes" id="UP000799118">
    <property type="component" value="Unassembled WGS sequence"/>
</dbReference>
<name>A0A6A4H0G6_9AGAR</name>
<evidence type="ECO:0000256" key="1">
    <source>
        <dbReference type="SAM" id="MobiDB-lite"/>
    </source>
</evidence>
<evidence type="ECO:0000313" key="4">
    <source>
        <dbReference type="Proteomes" id="UP000799118"/>
    </source>
</evidence>
<evidence type="ECO:0000313" key="3">
    <source>
        <dbReference type="EMBL" id="KAE9391719.1"/>
    </source>
</evidence>
<organism evidence="3 4">
    <name type="scientific">Gymnopus androsaceus JB14</name>
    <dbReference type="NCBI Taxonomy" id="1447944"/>
    <lineage>
        <taxon>Eukaryota</taxon>
        <taxon>Fungi</taxon>
        <taxon>Dikarya</taxon>
        <taxon>Basidiomycota</taxon>
        <taxon>Agaricomycotina</taxon>
        <taxon>Agaricomycetes</taxon>
        <taxon>Agaricomycetidae</taxon>
        <taxon>Agaricales</taxon>
        <taxon>Marasmiineae</taxon>
        <taxon>Omphalotaceae</taxon>
        <taxon>Gymnopus</taxon>
    </lineage>
</organism>
<sequence>MVLVVTTEVGEIGLFLLVTSMARLFPLRRSRLCLHRIGLPPKPVLRAPSPGFDRQPRGAPSHRDRGPSPSRDWPRNGRSDSPVDIRGGQRRPPDRNDNGKPNPRRPSDASEMDVDPPHHRRDHKGPYDQPSSSNRRGGSLLDRLSINPSPSDDHPGSSPALRDRVVPAKRDRDEMVRDGEDRMDGDVDMDDGFTSKRAKRRAGKARRGRGTRTLNVNYELLFLLCYGYGYLFSIATGIYVHA</sequence>
<feature type="compositionally biased region" description="Basic and acidic residues" evidence="1">
    <location>
        <begin position="151"/>
        <end position="185"/>
    </location>
</feature>
<reference evidence="3" key="1">
    <citation type="journal article" date="2019" name="Environ. Microbiol.">
        <title>Fungal ecological strategies reflected in gene transcription - a case study of two litter decomposers.</title>
        <authorList>
            <person name="Barbi F."/>
            <person name="Kohler A."/>
            <person name="Barry K."/>
            <person name="Baskaran P."/>
            <person name="Daum C."/>
            <person name="Fauchery L."/>
            <person name="Ihrmark K."/>
            <person name="Kuo A."/>
            <person name="LaButti K."/>
            <person name="Lipzen A."/>
            <person name="Morin E."/>
            <person name="Grigoriev I.V."/>
            <person name="Henrissat B."/>
            <person name="Lindahl B."/>
            <person name="Martin F."/>
        </authorList>
    </citation>
    <scope>NUCLEOTIDE SEQUENCE</scope>
    <source>
        <strain evidence="3">JB14</strain>
    </source>
</reference>
<gene>
    <name evidence="3" type="ORF">BT96DRAFT_298823</name>
</gene>
<feature type="compositionally biased region" description="Basic and acidic residues" evidence="1">
    <location>
        <begin position="61"/>
        <end position="83"/>
    </location>
</feature>
<feature type="transmembrane region" description="Helical" evidence="2">
    <location>
        <begin position="12"/>
        <end position="27"/>
    </location>
</feature>
<dbReference type="AlphaFoldDB" id="A0A6A4H0G6"/>
<proteinExistence type="predicted"/>
<keyword evidence="2" id="KW-1133">Transmembrane helix</keyword>
<keyword evidence="2" id="KW-0812">Transmembrane</keyword>
<feature type="region of interest" description="Disordered" evidence="1">
    <location>
        <begin position="40"/>
        <end position="193"/>
    </location>
</feature>
<evidence type="ECO:0000256" key="2">
    <source>
        <dbReference type="SAM" id="Phobius"/>
    </source>
</evidence>
<feature type="transmembrane region" description="Helical" evidence="2">
    <location>
        <begin position="216"/>
        <end position="240"/>
    </location>
</feature>